<comment type="caution">
    <text evidence="7">The sequence shown here is derived from an EMBL/GenBank/DDBJ whole genome shotgun (WGS) entry which is preliminary data.</text>
</comment>
<keyword evidence="2 5" id="KW-0812">Transmembrane</keyword>
<keyword evidence="4 5" id="KW-0472">Membrane</keyword>
<feature type="transmembrane region" description="Helical" evidence="5">
    <location>
        <begin position="151"/>
        <end position="174"/>
    </location>
</feature>
<dbReference type="GO" id="GO:0016020">
    <property type="term" value="C:membrane"/>
    <property type="evidence" value="ECO:0007669"/>
    <property type="project" value="UniProtKB-SubCell"/>
</dbReference>
<evidence type="ECO:0000313" key="8">
    <source>
        <dbReference type="Proteomes" id="UP001239215"/>
    </source>
</evidence>
<organism evidence="7 8">
    <name type="scientific">Nocardioides zeae</name>
    <dbReference type="NCBI Taxonomy" id="1457234"/>
    <lineage>
        <taxon>Bacteria</taxon>
        <taxon>Bacillati</taxon>
        <taxon>Actinomycetota</taxon>
        <taxon>Actinomycetes</taxon>
        <taxon>Propionibacteriales</taxon>
        <taxon>Nocardioidaceae</taxon>
        <taxon>Nocardioides</taxon>
    </lineage>
</organism>
<dbReference type="GO" id="GO:0030416">
    <property type="term" value="P:methylamine metabolic process"/>
    <property type="evidence" value="ECO:0007669"/>
    <property type="project" value="InterPro"/>
</dbReference>
<gene>
    <name evidence="7" type="ORF">QE405_002776</name>
</gene>
<evidence type="ECO:0000259" key="6">
    <source>
        <dbReference type="Pfam" id="PF07291"/>
    </source>
</evidence>
<evidence type="ECO:0000313" key="7">
    <source>
        <dbReference type="EMBL" id="MDQ1105492.1"/>
    </source>
</evidence>
<dbReference type="SUPFAM" id="SSF52833">
    <property type="entry name" value="Thioredoxin-like"/>
    <property type="match status" value="1"/>
</dbReference>
<comment type="subcellular location">
    <subcellularLocation>
        <location evidence="1">Membrane</location>
        <topology evidence="1">Multi-pass membrane protein</topology>
    </subcellularLocation>
</comment>
<reference evidence="7" key="1">
    <citation type="submission" date="2023-07" db="EMBL/GenBank/DDBJ databases">
        <title>Functional and genomic diversity of the sorghum phyllosphere microbiome.</title>
        <authorList>
            <person name="Shade A."/>
        </authorList>
    </citation>
    <scope>NUCLEOTIDE SEQUENCE</scope>
    <source>
        <strain evidence="7">SORGH_AS_1067</strain>
    </source>
</reference>
<dbReference type="RefSeq" id="WP_307201726.1">
    <property type="nucleotide sequence ID" value="NZ_JAUTAN010000001.1"/>
</dbReference>
<accession>A0AAJ1U8L1</accession>
<dbReference type="Gene3D" id="3.40.30.10">
    <property type="entry name" value="Glutaredoxin"/>
    <property type="match status" value="1"/>
</dbReference>
<dbReference type="InterPro" id="IPR036249">
    <property type="entry name" value="Thioredoxin-like_sf"/>
</dbReference>
<evidence type="ECO:0000256" key="2">
    <source>
        <dbReference type="ARBA" id="ARBA00022692"/>
    </source>
</evidence>
<name>A0AAJ1U8L1_9ACTN</name>
<dbReference type="Proteomes" id="UP001239215">
    <property type="component" value="Unassembled WGS sequence"/>
</dbReference>
<evidence type="ECO:0000256" key="3">
    <source>
        <dbReference type="ARBA" id="ARBA00022989"/>
    </source>
</evidence>
<dbReference type="EMBL" id="JAUTAN010000001">
    <property type="protein sequence ID" value="MDQ1105492.1"/>
    <property type="molecule type" value="Genomic_DNA"/>
</dbReference>
<evidence type="ECO:0000256" key="4">
    <source>
        <dbReference type="ARBA" id="ARBA00023136"/>
    </source>
</evidence>
<dbReference type="Pfam" id="PF07291">
    <property type="entry name" value="MauE"/>
    <property type="match status" value="1"/>
</dbReference>
<keyword evidence="3 5" id="KW-1133">Transmembrane helix</keyword>
<evidence type="ECO:0000256" key="1">
    <source>
        <dbReference type="ARBA" id="ARBA00004141"/>
    </source>
</evidence>
<proteinExistence type="predicted"/>
<evidence type="ECO:0000256" key="5">
    <source>
        <dbReference type="SAM" id="Phobius"/>
    </source>
</evidence>
<dbReference type="AlphaFoldDB" id="A0AAJ1U8L1"/>
<feature type="transmembrane region" description="Helical" evidence="5">
    <location>
        <begin position="74"/>
        <end position="94"/>
    </location>
</feature>
<dbReference type="InterPro" id="IPR009908">
    <property type="entry name" value="Methylamine_util_MauE"/>
</dbReference>
<protein>
    <recommendedName>
        <fullName evidence="6">Methylamine utilisation protein MauE domain-containing protein</fullName>
    </recommendedName>
</protein>
<feature type="domain" description="Methylamine utilisation protein MauE" evidence="6">
    <location>
        <begin position="7"/>
        <end position="133"/>
    </location>
</feature>
<sequence length="349" mass="34738">MPSAALHVATASTLVGVLAVAAFAKVRDPDAARVGWRSLAPASWREWWAAPYVLAGAEVALAVGLLLPDPAATVAASGAVLLLTAFAVVLARAARRADGASCGCFGAWSTEPVTGLAVVRTAGLAALAVVALVVGEGGLVRAVAREATPDVVLGLLGAALLGLVLVLTTALAAARARVATPPAGPVVPDEDGAAAYPVDVNGIPDRTGAPVPDVEVVLAGGQVRSLRHLVGERGLLLVLASPTCGTCREVLAELPAWQDALGRGARILVVTSADRDAILRDFPELEPILALGAGGTAAALGVPGTPAAVLVGVDGRIATRVAAGVDEVFGLLAGTVTAVEDAGRRAEGL</sequence>
<feature type="transmembrane region" description="Helical" evidence="5">
    <location>
        <begin position="48"/>
        <end position="67"/>
    </location>
</feature>